<evidence type="ECO:0000313" key="4">
    <source>
        <dbReference type="WBParaSite" id="HDID_0000969201-mRNA-1"/>
    </source>
</evidence>
<accession>A0A0R3SVR4</accession>
<proteinExistence type="predicted"/>
<reference evidence="4" key="1">
    <citation type="submission" date="2017-02" db="UniProtKB">
        <authorList>
            <consortium name="WormBaseParasite"/>
        </authorList>
    </citation>
    <scope>IDENTIFICATION</scope>
</reference>
<protein>
    <submittedName>
        <fullName evidence="4">Transmembrane protein</fullName>
    </submittedName>
</protein>
<evidence type="ECO:0000313" key="3">
    <source>
        <dbReference type="Proteomes" id="UP000274504"/>
    </source>
</evidence>
<gene>
    <name evidence="2" type="ORF">HDID_LOCUS9690</name>
</gene>
<dbReference type="AlphaFoldDB" id="A0A0R3SVR4"/>
<reference evidence="2 3" key="2">
    <citation type="submission" date="2018-11" db="EMBL/GenBank/DDBJ databases">
        <authorList>
            <consortium name="Pathogen Informatics"/>
        </authorList>
    </citation>
    <scope>NUCLEOTIDE SEQUENCE [LARGE SCALE GENOMIC DNA]</scope>
</reference>
<name>A0A0R3SVR4_HYMDI</name>
<feature type="transmembrane region" description="Helical" evidence="1">
    <location>
        <begin position="34"/>
        <end position="56"/>
    </location>
</feature>
<evidence type="ECO:0000256" key="1">
    <source>
        <dbReference type="SAM" id="Phobius"/>
    </source>
</evidence>
<dbReference type="WBParaSite" id="HDID_0000969201-mRNA-1">
    <property type="protein sequence ID" value="HDID_0000969201-mRNA-1"/>
    <property type="gene ID" value="HDID_0000969201"/>
</dbReference>
<dbReference type="EMBL" id="UYSG01011370">
    <property type="protein sequence ID" value="VDL62105.1"/>
    <property type="molecule type" value="Genomic_DNA"/>
</dbReference>
<organism evidence="4">
    <name type="scientific">Hymenolepis diminuta</name>
    <name type="common">Rat tapeworm</name>
    <dbReference type="NCBI Taxonomy" id="6216"/>
    <lineage>
        <taxon>Eukaryota</taxon>
        <taxon>Metazoa</taxon>
        <taxon>Spiralia</taxon>
        <taxon>Lophotrochozoa</taxon>
        <taxon>Platyhelminthes</taxon>
        <taxon>Cestoda</taxon>
        <taxon>Eucestoda</taxon>
        <taxon>Cyclophyllidea</taxon>
        <taxon>Hymenolepididae</taxon>
        <taxon>Hymenolepis</taxon>
    </lineage>
</organism>
<keyword evidence="1" id="KW-0472">Membrane</keyword>
<sequence>MRLPKKTTIGGQGGPLTTCCRVQHLHLAHEGSDAVAISLLLYLFLHLAAAIATLWSGEEVLAEARKTAKKQPIASSSMPSIQEILATFGSGVNATQVSTLNPECSEVEIKLQLPERECTNVFLFQDKLVFIGGWPSKNEPGLRRLDGSLDRSSAVSSVHDKEQILAFGSSVEGEEMDYVSAPQICCRCGQVKVEFKEERNGKASPPSYAL</sequence>
<evidence type="ECO:0000313" key="2">
    <source>
        <dbReference type="EMBL" id="VDL62105.1"/>
    </source>
</evidence>
<keyword evidence="1" id="KW-1133">Transmembrane helix</keyword>
<dbReference type="Proteomes" id="UP000274504">
    <property type="component" value="Unassembled WGS sequence"/>
</dbReference>
<keyword evidence="1" id="KW-0812">Transmembrane</keyword>